<reference evidence="2 3" key="1">
    <citation type="journal article" date="2015" name="Infect. Genet. Evol.">
        <title>Genomic sequences of six botulinum neurotoxin-producing strains representing three clostridial species illustrate the mobility and diversity of botulinum neurotoxin genes.</title>
        <authorList>
            <person name="Smith T.J."/>
            <person name="Hill K.K."/>
            <person name="Xie G."/>
            <person name="Foley B.T."/>
            <person name="Williamson C.H."/>
            <person name="Foster J.T."/>
            <person name="Johnson S.L."/>
            <person name="Chertkov O."/>
            <person name="Teshima H."/>
            <person name="Gibbons H.S."/>
            <person name="Johnsky L.A."/>
            <person name="Karavis M.A."/>
            <person name="Smith L.A."/>
        </authorList>
    </citation>
    <scope>NUCLEOTIDE SEQUENCE [LARGE SCALE GENOMIC DNA]</scope>
    <source>
        <strain evidence="2 3">CDC 2741</strain>
    </source>
</reference>
<evidence type="ECO:0000313" key="2">
    <source>
        <dbReference type="EMBL" id="KIE46740.1"/>
    </source>
</evidence>
<comment type="caution">
    <text evidence="2">The sequence shown here is derived from an EMBL/GenBank/DDBJ whole genome shotgun (WGS) entry which is preliminary data.</text>
</comment>
<feature type="transmembrane region" description="Helical" evidence="1">
    <location>
        <begin position="81"/>
        <end position="100"/>
    </location>
</feature>
<keyword evidence="1" id="KW-0472">Membrane</keyword>
<organism evidence="2 3">
    <name type="scientific">Clostridium argentinense CDC 2741</name>
    <dbReference type="NCBI Taxonomy" id="1418104"/>
    <lineage>
        <taxon>Bacteria</taxon>
        <taxon>Bacillati</taxon>
        <taxon>Bacillota</taxon>
        <taxon>Clostridia</taxon>
        <taxon>Eubacteriales</taxon>
        <taxon>Clostridiaceae</taxon>
        <taxon>Clostridium</taxon>
    </lineage>
</organism>
<feature type="transmembrane region" description="Helical" evidence="1">
    <location>
        <begin position="20"/>
        <end position="37"/>
    </location>
</feature>
<evidence type="ECO:0000256" key="1">
    <source>
        <dbReference type="SAM" id="Phobius"/>
    </source>
</evidence>
<gene>
    <name evidence="2" type="ORF">U732_3249</name>
</gene>
<keyword evidence="1" id="KW-1133">Transmembrane helix</keyword>
<dbReference type="Proteomes" id="UP000031366">
    <property type="component" value="Unassembled WGS sequence"/>
</dbReference>
<sequence>MIDKILHKLQKDICDEKGHYKTYIYVLCIFFLFDILFKPYKQIKLLLNISIFILSVIALLLLLLIYFKFKGSRIINENKIIMRNIIFFTLITLASIWNIMRILN</sequence>
<keyword evidence="1" id="KW-0812">Transmembrane</keyword>
<feature type="transmembrane region" description="Helical" evidence="1">
    <location>
        <begin position="49"/>
        <end position="69"/>
    </location>
</feature>
<name>A0A0C1UH54_9CLOT</name>
<keyword evidence="3" id="KW-1185">Reference proteome</keyword>
<dbReference type="AlphaFoldDB" id="A0A0C1UH54"/>
<protein>
    <submittedName>
        <fullName evidence="2">Putative membrane protein</fullName>
    </submittedName>
</protein>
<evidence type="ECO:0000313" key="3">
    <source>
        <dbReference type="Proteomes" id="UP000031366"/>
    </source>
</evidence>
<proteinExistence type="predicted"/>
<dbReference type="EMBL" id="AYSO01000016">
    <property type="protein sequence ID" value="KIE46740.1"/>
    <property type="molecule type" value="Genomic_DNA"/>
</dbReference>
<accession>A0A0C1UH54</accession>